<keyword evidence="2" id="KW-0732">Signal</keyword>
<gene>
    <name evidence="3" type="ORF">IV203_028456</name>
</gene>
<organism evidence="3 4">
    <name type="scientific">Nitzschia inconspicua</name>
    <dbReference type="NCBI Taxonomy" id="303405"/>
    <lineage>
        <taxon>Eukaryota</taxon>
        <taxon>Sar</taxon>
        <taxon>Stramenopiles</taxon>
        <taxon>Ochrophyta</taxon>
        <taxon>Bacillariophyta</taxon>
        <taxon>Bacillariophyceae</taxon>
        <taxon>Bacillariophycidae</taxon>
        <taxon>Bacillariales</taxon>
        <taxon>Bacillariaceae</taxon>
        <taxon>Nitzschia</taxon>
    </lineage>
</organism>
<accession>A0A9K3PZX8</accession>
<reference evidence="3" key="2">
    <citation type="submission" date="2021-04" db="EMBL/GenBank/DDBJ databases">
        <authorList>
            <person name="Podell S."/>
        </authorList>
    </citation>
    <scope>NUCLEOTIDE SEQUENCE</scope>
    <source>
        <strain evidence="3">Hildebrandi</strain>
    </source>
</reference>
<keyword evidence="4" id="KW-1185">Reference proteome</keyword>
<dbReference type="Proteomes" id="UP000693970">
    <property type="component" value="Unassembled WGS sequence"/>
</dbReference>
<evidence type="ECO:0000256" key="1">
    <source>
        <dbReference type="SAM" id="MobiDB-lite"/>
    </source>
</evidence>
<feature type="compositionally biased region" description="Acidic residues" evidence="1">
    <location>
        <begin position="233"/>
        <end position="247"/>
    </location>
</feature>
<name>A0A9K3PZX8_9STRA</name>
<sequence length="290" mass="31346">MMKCSSLVALFLVAVQWISLVNGDCDQCRYDGNDASDCFDYGLIDNSVLIAWPLGGPECLETYDIVVSSPSGDPSLICASANAFVNELRLGSSLSQAKQGLGVQEGGGFFNDDATGTLKDSISIDGQTYDCEASSSDCYDAMKEYFDNHHQGRFEMQQVCQQLRNRIMNDKQLEQSVLRTRLCLESLEGDDIPSTCEPLWTELQTQMDAYPDKDCQGFAFGVQDMVIPGCEGTTEDGDGDGTDEDGGDSSGGGGNTSNGTNISSTAFTQYVTVPQWILILSSVLTYNCLV</sequence>
<evidence type="ECO:0000256" key="2">
    <source>
        <dbReference type="SAM" id="SignalP"/>
    </source>
</evidence>
<proteinExistence type="predicted"/>
<dbReference type="OrthoDB" id="48948at2759"/>
<dbReference type="EMBL" id="JAGRRH010000007">
    <property type="protein sequence ID" value="KAG7365786.1"/>
    <property type="molecule type" value="Genomic_DNA"/>
</dbReference>
<dbReference type="AlphaFoldDB" id="A0A9K3PZX8"/>
<evidence type="ECO:0000313" key="4">
    <source>
        <dbReference type="Proteomes" id="UP000693970"/>
    </source>
</evidence>
<comment type="caution">
    <text evidence="3">The sequence shown here is derived from an EMBL/GenBank/DDBJ whole genome shotgun (WGS) entry which is preliminary data.</text>
</comment>
<feature type="chain" id="PRO_5039918309" evidence="2">
    <location>
        <begin position="24"/>
        <end position="290"/>
    </location>
</feature>
<feature type="signal peptide" evidence="2">
    <location>
        <begin position="1"/>
        <end position="23"/>
    </location>
</feature>
<evidence type="ECO:0000313" key="3">
    <source>
        <dbReference type="EMBL" id="KAG7365786.1"/>
    </source>
</evidence>
<reference evidence="3" key="1">
    <citation type="journal article" date="2021" name="Sci. Rep.">
        <title>Diploid genomic architecture of Nitzschia inconspicua, an elite biomass production diatom.</title>
        <authorList>
            <person name="Oliver A."/>
            <person name="Podell S."/>
            <person name="Pinowska A."/>
            <person name="Traller J.C."/>
            <person name="Smith S.R."/>
            <person name="McClure R."/>
            <person name="Beliaev A."/>
            <person name="Bohutskyi P."/>
            <person name="Hill E.A."/>
            <person name="Rabines A."/>
            <person name="Zheng H."/>
            <person name="Allen L.Z."/>
            <person name="Kuo A."/>
            <person name="Grigoriev I.V."/>
            <person name="Allen A.E."/>
            <person name="Hazlebeck D."/>
            <person name="Allen E.E."/>
        </authorList>
    </citation>
    <scope>NUCLEOTIDE SEQUENCE</scope>
    <source>
        <strain evidence="3">Hildebrandi</strain>
    </source>
</reference>
<feature type="region of interest" description="Disordered" evidence="1">
    <location>
        <begin position="229"/>
        <end position="259"/>
    </location>
</feature>
<protein>
    <submittedName>
        <fullName evidence="3">Uncharacterized protein</fullName>
    </submittedName>
</protein>